<evidence type="ECO:0000259" key="2">
    <source>
        <dbReference type="SMART" id="SM00646"/>
    </source>
</evidence>
<proteinExistence type="predicted"/>
<feature type="compositionally biased region" description="Low complexity" evidence="1">
    <location>
        <begin position="50"/>
        <end position="72"/>
    </location>
</feature>
<dbReference type="PANTHER" id="PTHR30032:SF1">
    <property type="entry name" value="N-ACETYLMURAMOYL-L-ALANINE AMIDASE LYTC"/>
    <property type="match status" value="1"/>
</dbReference>
<evidence type="ECO:0000256" key="1">
    <source>
        <dbReference type="SAM" id="MobiDB-lite"/>
    </source>
</evidence>
<keyword evidence="4" id="KW-1185">Reference proteome</keyword>
<organism evidence="3 4">
    <name type="scientific">Aerococcus agrisoli</name>
    <dbReference type="NCBI Taxonomy" id="2487350"/>
    <lineage>
        <taxon>Bacteria</taxon>
        <taxon>Bacillati</taxon>
        <taxon>Bacillota</taxon>
        <taxon>Bacilli</taxon>
        <taxon>Lactobacillales</taxon>
        <taxon>Aerococcaceae</taxon>
        <taxon>Aerococcus</taxon>
    </lineage>
</organism>
<dbReference type="InterPro" id="IPR002508">
    <property type="entry name" value="MurNAc-LAA_cat"/>
</dbReference>
<dbReference type="Gene3D" id="3.40.50.12090">
    <property type="match status" value="2"/>
</dbReference>
<protein>
    <recommendedName>
        <fullName evidence="2">MurNAc-LAA domain-containing protein</fullName>
    </recommendedName>
</protein>
<dbReference type="Pfam" id="PF01520">
    <property type="entry name" value="Amidase_3"/>
    <property type="match status" value="1"/>
</dbReference>
<evidence type="ECO:0000313" key="4">
    <source>
        <dbReference type="Proteomes" id="UP000273977"/>
    </source>
</evidence>
<dbReference type="GO" id="GO:0008745">
    <property type="term" value="F:N-acetylmuramoyl-L-alanine amidase activity"/>
    <property type="evidence" value="ECO:0007669"/>
    <property type="project" value="InterPro"/>
</dbReference>
<dbReference type="Pfam" id="PF04122">
    <property type="entry name" value="CW_binding_2"/>
    <property type="match status" value="3"/>
</dbReference>
<dbReference type="CDD" id="cd02696">
    <property type="entry name" value="MurNAc-LAA"/>
    <property type="match status" value="1"/>
</dbReference>
<dbReference type="Proteomes" id="UP000273977">
    <property type="component" value="Unassembled WGS sequence"/>
</dbReference>
<dbReference type="Gene3D" id="3.40.630.40">
    <property type="entry name" value="Zn-dependent exopeptidases"/>
    <property type="match status" value="1"/>
</dbReference>
<dbReference type="InterPro" id="IPR051922">
    <property type="entry name" value="Bact_Sporulation_Assoc"/>
</dbReference>
<feature type="region of interest" description="Disordered" evidence="1">
    <location>
        <begin position="50"/>
        <end position="138"/>
    </location>
</feature>
<dbReference type="RefSeq" id="WP_123779754.1">
    <property type="nucleotide sequence ID" value="NZ_RKMG01000009.1"/>
</dbReference>
<dbReference type="SMART" id="SM00646">
    <property type="entry name" value="Ami_3"/>
    <property type="match status" value="1"/>
</dbReference>
<dbReference type="OrthoDB" id="9763643at2"/>
<evidence type="ECO:0000313" key="3">
    <source>
        <dbReference type="EMBL" id="RPA60791.1"/>
    </source>
</evidence>
<dbReference type="AlphaFoldDB" id="A0A3N4GNU3"/>
<feature type="compositionally biased region" description="Low complexity" evidence="1">
    <location>
        <begin position="104"/>
        <end position="127"/>
    </location>
</feature>
<reference evidence="3 4" key="1">
    <citation type="submission" date="2018-11" db="EMBL/GenBank/DDBJ databases">
        <title>Aerococcus sp. SJQ22, whole genome shotgun sequence.</title>
        <authorList>
            <person name="Sun L."/>
            <person name="Gao X."/>
            <person name="Chen W."/>
            <person name="Huang K."/>
        </authorList>
    </citation>
    <scope>NUCLEOTIDE SEQUENCE [LARGE SCALE GENOMIC DNA]</scope>
    <source>
        <strain evidence="3 4">SJQ22</strain>
    </source>
</reference>
<comment type="caution">
    <text evidence="3">The sequence shown here is derived from an EMBL/GenBank/DDBJ whole genome shotgun (WGS) entry which is preliminary data.</text>
</comment>
<gene>
    <name evidence="3" type="ORF">EF384_04305</name>
</gene>
<name>A0A3N4GNU3_9LACT</name>
<accession>A0A3N4GNU3</accession>
<feature type="domain" description="MurNAc-LAA" evidence="2">
    <location>
        <begin position="553"/>
        <end position="690"/>
    </location>
</feature>
<dbReference type="InterPro" id="IPR007253">
    <property type="entry name" value="Cell_wall-bd_2"/>
</dbReference>
<dbReference type="GO" id="GO:0009253">
    <property type="term" value="P:peptidoglycan catabolic process"/>
    <property type="evidence" value="ECO:0007669"/>
    <property type="project" value="InterPro"/>
</dbReference>
<dbReference type="SUPFAM" id="SSF53187">
    <property type="entry name" value="Zn-dependent exopeptidases"/>
    <property type="match status" value="1"/>
</dbReference>
<dbReference type="EMBL" id="RKMG01000009">
    <property type="protein sequence ID" value="RPA60791.1"/>
    <property type="molecule type" value="Genomic_DNA"/>
</dbReference>
<dbReference type="PANTHER" id="PTHR30032">
    <property type="entry name" value="N-ACETYLMURAMOYL-L-ALANINE AMIDASE-RELATED"/>
    <property type="match status" value="1"/>
</dbReference>
<sequence length="694" mass="74420">MKEKSLRSKILVQGLIFATPFILSGFVADKIEAAEVNSVSEVQSSAVVSSIDNEATSVSSSDDSTSEVDATVESSAVEGQASAVEATSESNEPIVESSLKLEEATSNTASSSESVVESAENQVVAESQSVPADAISESSEIDAAVETTSEETAIAESEVATEATSEAAMSLFSTQSTSRVATTAASTSNAKTDVTRISGRDRYLNAVEISKAGWTQADTVLLTNGTTFADSLAGSSLSGAYDAPILFTKANQLPAETLAEIKRLKASEVVVLGGETSVPEAILQAIADAGVNVRRVDGSNRYFLAANIAKELKEDVKAPYEAFLASGEVASDALSIAPVAASRLTPIYLTKNNKLEQAVIDAIPLVSQWTVIGSNNTISDSVVNQMIALGAKIRRIEGQDRYEVNQNIISEYIDPSKTDTLYVASGEHFSDALPSAALAAKKGTGVLLVKNDNNTNIRKQKEFAVREENVDHLIILGGTPTISADTQTKLANTYIFLDPGHGGYESGAYYYGVAEKDINLSVANKVRKLLTDAGYIVYQSRLNDTAVELYDRPDIANNSYQDIFVSVHHNAMPGSSAGYVSGIETYYYEYTPGEEYLPKTTDKYVYREAINPERRDLSIELATFIHNAALEATGALDRGVRENDFVVNREAVMPSVLLELGYMSQWNEFSKLITDSYQNKLASAIAKGIDQYFA</sequence>